<organism evidence="1 2">
    <name type="scientific">Aequoribacter fuscus</name>
    <dbReference type="NCBI Taxonomy" id="2518989"/>
    <lineage>
        <taxon>Bacteria</taxon>
        <taxon>Pseudomonadati</taxon>
        <taxon>Pseudomonadota</taxon>
        <taxon>Gammaproteobacteria</taxon>
        <taxon>Cellvibrionales</taxon>
        <taxon>Halieaceae</taxon>
        <taxon>Aequoribacter</taxon>
    </lineage>
</organism>
<dbReference type="STRING" id="2518989.IMCC3088_568"/>
<evidence type="ECO:0000313" key="1">
    <source>
        <dbReference type="EMBL" id="EGG28257.1"/>
    </source>
</evidence>
<name>F3L5Y9_9GAMM</name>
<accession>F3L5Y9</accession>
<dbReference type="EMBL" id="AEIG01000142">
    <property type="protein sequence ID" value="EGG28257.1"/>
    <property type="molecule type" value="Genomic_DNA"/>
</dbReference>
<sequence length="55" mass="6489">MTQRTEFQERVLEVKSVLMAWIASRIFSFKQTGLDGWIKRRMLPKSKTRDDALST</sequence>
<protein>
    <submittedName>
        <fullName evidence="1">Uncharacterized protein</fullName>
    </submittedName>
</protein>
<proteinExistence type="predicted"/>
<comment type="caution">
    <text evidence="1">The sequence shown here is derived from an EMBL/GenBank/DDBJ whole genome shotgun (WGS) entry which is preliminary data.</text>
</comment>
<dbReference type="AlphaFoldDB" id="F3L5Y9"/>
<evidence type="ECO:0000313" key="2">
    <source>
        <dbReference type="Proteomes" id="UP000005615"/>
    </source>
</evidence>
<gene>
    <name evidence="1" type="ORF">IMCC3088_568</name>
</gene>
<keyword evidence="2" id="KW-1185">Reference proteome</keyword>
<reference evidence="1 2" key="1">
    <citation type="journal article" date="2011" name="J. Bacteriol.">
        <title>Genome sequence of strain IMCC3088, a proteorhodopsin-containing marine bacterium belonging to the OM60/NOR5 clade.</title>
        <authorList>
            <person name="Jang Y."/>
            <person name="Oh H.M."/>
            <person name="Kang I."/>
            <person name="Lee K."/>
            <person name="Yang S.J."/>
            <person name="Cho J.C."/>
        </authorList>
    </citation>
    <scope>NUCLEOTIDE SEQUENCE [LARGE SCALE GENOMIC DNA]</scope>
    <source>
        <strain evidence="1 2">IMCC3088</strain>
    </source>
</reference>
<dbReference type="Proteomes" id="UP000005615">
    <property type="component" value="Unassembled WGS sequence"/>
</dbReference>